<dbReference type="Pfam" id="PF04982">
    <property type="entry name" value="TM_HPP"/>
    <property type="match status" value="1"/>
</dbReference>
<feature type="domain" description="HPP transmembrane region" evidence="2">
    <location>
        <begin position="8"/>
        <end position="145"/>
    </location>
</feature>
<dbReference type="InterPro" id="IPR058581">
    <property type="entry name" value="TM_HPP"/>
</dbReference>
<dbReference type="Proteomes" id="UP000075609">
    <property type="component" value="Unassembled WGS sequence"/>
</dbReference>
<feature type="transmembrane region" description="Helical" evidence="1">
    <location>
        <begin position="7"/>
        <end position="26"/>
    </location>
</feature>
<evidence type="ECO:0000256" key="1">
    <source>
        <dbReference type="SAM" id="Phobius"/>
    </source>
</evidence>
<feature type="transmembrane region" description="Helical" evidence="1">
    <location>
        <begin position="122"/>
        <end position="141"/>
    </location>
</feature>
<feature type="transmembrane region" description="Helical" evidence="1">
    <location>
        <begin position="61"/>
        <end position="82"/>
    </location>
</feature>
<name>A0ABR5W2U6_9VIBR</name>
<proteinExistence type="predicted"/>
<keyword evidence="1" id="KW-0812">Transmembrane</keyword>
<organism evidence="3 4">
    <name type="scientific">Vibrio cidicii</name>
    <dbReference type="NCBI Taxonomy" id="1763883"/>
    <lineage>
        <taxon>Bacteria</taxon>
        <taxon>Pseudomonadati</taxon>
        <taxon>Pseudomonadota</taxon>
        <taxon>Gammaproteobacteria</taxon>
        <taxon>Vibrionales</taxon>
        <taxon>Vibrionaceae</taxon>
        <taxon>Vibrio</taxon>
    </lineage>
</organism>
<comment type="caution">
    <text evidence="3">The sequence shown here is derived from an EMBL/GenBank/DDBJ whole genome shotgun (WGS) entry which is preliminary data.</text>
</comment>
<keyword evidence="1" id="KW-0472">Membrane</keyword>
<feature type="transmembrane region" description="Helical" evidence="1">
    <location>
        <begin position="32"/>
        <end position="49"/>
    </location>
</feature>
<accession>A0ABR5W2U6</accession>
<dbReference type="PANTHER" id="PTHR33741">
    <property type="entry name" value="TRANSMEMBRANE PROTEIN DDB_G0269096-RELATED"/>
    <property type="match status" value="1"/>
</dbReference>
<evidence type="ECO:0000313" key="3">
    <source>
        <dbReference type="EMBL" id="KYN85058.1"/>
    </source>
</evidence>
<dbReference type="EMBL" id="LOBP01000152">
    <property type="protein sequence ID" value="KYN85058.1"/>
    <property type="molecule type" value="Genomic_DNA"/>
</dbReference>
<sequence>MKKNTPFAVTSGFAATLTILGMGAISQISSEWALIMAPFGASCVIAFGLPNSPLAQTKNIVFGHLLTSMVGLSMLTVLGNTLPSLALGVGLGITLMQLTDTTHPPAGANPLLIVLTDQQWPFLFQTVLPGSLCLVLAAYSYKQLNDKLSQSQRGFF</sequence>
<gene>
    <name evidence="3" type="ORF">ATY35_16960</name>
</gene>
<evidence type="ECO:0000259" key="2">
    <source>
        <dbReference type="Pfam" id="PF04982"/>
    </source>
</evidence>
<evidence type="ECO:0000313" key="4">
    <source>
        <dbReference type="Proteomes" id="UP000075609"/>
    </source>
</evidence>
<reference evidence="3 4" key="1">
    <citation type="submission" date="2015-12" db="EMBL/GenBank/DDBJ databases">
        <authorList>
            <person name="Tarr C.L."/>
            <person name="Gladney L.M."/>
        </authorList>
    </citation>
    <scope>NUCLEOTIDE SEQUENCE [LARGE SCALE GENOMIC DNA]</scope>
    <source>
        <strain evidence="3 4">1048-83</strain>
    </source>
</reference>
<keyword evidence="1" id="KW-1133">Transmembrane helix</keyword>
<dbReference type="InterPro" id="IPR007065">
    <property type="entry name" value="HPP"/>
</dbReference>
<dbReference type="RefSeq" id="WP_061900301.1">
    <property type="nucleotide sequence ID" value="NZ_CAXYEW010000033.1"/>
</dbReference>
<protein>
    <recommendedName>
        <fullName evidence="2">HPP transmembrane region domain-containing protein</fullName>
    </recommendedName>
</protein>
<keyword evidence="4" id="KW-1185">Reference proteome</keyword>
<dbReference type="PANTHER" id="PTHR33741:SF5">
    <property type="entry name" value="TRANSMEMBRANE PROTEIN DDB_G0269096-RELATED"/>
    <property type="match status" value="1"/>
</dbReference>